<gene>
    <name evidence="1" type="ORF">LY79DRAFT_558358</name>
</gene>
<evidence type="ECO:0000313" key="2">
    <source>
        <dbReference type="Proteomes" id="UP001230504"/>
    </source>
</evidence>
<proteinExistence type="predicted"/>
<reference evidence="1" key="1">
    <citation type="submission" date="2021-06" db="EMBL/GenBank/DDBJ databases">
        <title>Comparative genomics, transcriptomics and evolutionary studies reveal genomic signatures of adaptation to plant cell wall in hemibiotrophic fungi.</title>
        <authorList>
            <consortium name="DOE Joint Genome Institute"/>
            <person name="Baroncelli R."/>
            <person name="Diaz J.F."/>
            <person name="Benocci T."/>
            <person name="Peng M."/>
            <person name="Battaglia E."/>
            <person name="Haridas S."/>
            <person name="Andreopoulos W."/>
            <person name="Labutti K."/>
            <person name="Pangilinan J."/>
            <person name="Floch G.L."/>
            <person name="Makela M.R."/>
            <person name="Henrissat B."/>
            <person name="Grigoriev I.V."/>
            <person name="Crouch J.A."/>
            <person name="De Vries R.P."/>
            <person name="Sukno S.A."/>
            <person name="Thon M.R."/>
        </authorList>
    </citation>
    <scope>NUCLEOTIDE SEQUENCE</scope>
    <source>
        <strain evidence="1">CBS 125086</strain>
    </source>
</reference>
<dbReference type="GeneID" id="85442415"/>
<dbReference type="Proteomes" id="UP001230504">
    <property type="component" value="Unassembled WGS sequence"/>
</dbReference>
<evidence type="ECO:0000313" key="1">
    <source>
        <dbReference type="EMBL" id="KAK1585563.1"/>
    </source>
</evidence>
<protein>
    <recommendedName>
        <fullName evidence="3">Heterokaryon incompatibility domain-containing protein</fullName>
    </recommendedName>
</protein>
<evidence type="ECO:0008006" key="3">
    <source>
        <dbReference type="Google" id="ProtNLM"/>
    </source>
</evidence>
<accession>A0AAD8V367</accession>
<keyword evidence="2" id="KW-1185">Reference proteome</keyword>
<dbReference type="EMBL" id="JAHLJV010000043">
    <property type="protein sequence ID" value="KAK1585563.1"/>
    <property type="molecule type" value="Genomic_DNA"/>
</dbReference>
<name>A0AAD8V367_9PEZI</name>
<comment type="caution">
    <text evidence="1">The sequence shown here is derived from an EMBL/GenBank/DDBJ whole genome shotgun (WGS) entry which is preliminary data.</text>
</comment>
<organism evidence="1 2">
    <name type="scientific">Colletotrichum navitas</name>
    <dbReference type="NCBI Taxonomy" id="681940"/>
    <lineage>
        <taxon>Eukaryota</taxon>
        <taxon>Fungi</taxon>
        <taxon>Dikarya</taxon>
        <taxon>Ascomycota</taxon>
        <taxon>Pezizomycotina</taxon>
        <taxon>Sordariomycetes</taxon>
        <taxon>Hypocreomycetidae</taxon>
        <taxon>Glomerellales</taxon>
        <taxon>Glomerellaceae</taxon>
        <taxon>Colletotrichum</taxon>
        <taxon>Colletotrichum graminicola species complex</taxon>
    </lineage>
</organism>
<dbReference type="AlphaFoldDB" id="A0AAD8V367"/>
<dbReference type="RefSeq" id="XP_060412584.1">
    <property type="nucleotide sequence ID" value="XM_060558175.1"/>
</dbReference>
<sequence length="79" mass="9284">MALNAITRWIDGHVCVHYKLQGACQNCLEAFVSLFQRPFFRRLWVVQEVTLARSLSIFCRSKSTFWPLDRITRRLPVSV</sequence>